<evidence type="ECO:0000313" key="7">
    <source>
        <dbReference type="EMBL" id="KAK7390223.1"/>
    </source>
</evidence>
<keyword evidence="3" id="KW-1015">Disulfide bond</keyword>
<comment type="similarity">
    <text evidence="1 4">Belongs to the plant LTP family.</text>
</comment>
<dbReference type="GO" id="GO:0008289">
    <property type="term" value="F:lipid binding"/>
    <property type="evidence" value="ECO:0007669"/>
    <property type="project" value="UniProtKB-KW"/>
</dbReference>
<comment type="caution">
    <text evidence="7">The sequence shown here is derived from an EMBL/GenBank/DDBJ whole genome shotgun (WGS) entry which is preliminary data.</text>
</comment>
<dbReference type="AlphaFoldDB" id="A0AAN9XF36"/>
<dbReference type="EMBL" id="JAYMYS010000006">
    <property type="protein sequence ID" value="KAK7390223.1"/>
    <property type="molecule type" value="Genomic_DNA"/>
</dbReference>
<evidence type="ECO:0000256" key="2">
    <source>
        <dbReference type="ARBA" id="ARBA00022448"/>
    </source>
</evidence>
<keyword evidence="5" id="KW-0732">Signal</keyword>
<sequence>MASLKLACMVAVVCMIVVCAPMAHAAITCGQVVNLLRPCINYIKSGGPVPGPCCNGVRTLKSASKTTSDRQAACNCLKAAASTISGYNNGYAASLPTKCGVNIPYTISPNTNCANIKV</sequence>
<dbReference type="Pfam" id="PF00234">
    <property type="entry name" value="Tryp_alpha_amyl"/>
    <property type="match status" value="1"/>
</dbReference>
<evidence type="ECO:0000256" key="3">
    <source>
        <dbReference type="ARBA" id="ARBA00023157"/>
    </source>
</evidence>
<keyword evidence="2 4" id="KW-0813">Transport</keyword>
<accession>A0AAN9XF36</accession>
<evidence type="ECO:0000259" key="6">
    <source>
        <dbReference type="SMART" id="SM00499"/>
    </source>
</evidence>
<comment type="function">
    <text evidence="4">Plant non-specific lipid-transfer proteins transfer phospholipids as well as galactolipids across membranes. May play a role in wax or cutin deposition in the cell walls of expanding epidermal cells and certain secretory tissues.</text>
</comment>
<feature type="signal peptide" evidence="5">
    <location>
        <begin position="1"/>
        <end position="25"/>
    </location>
</feature>
<dbReference type="FunFam" id="1.10.110.10:FF:000002">
    <property type="entry name" value="Non-specific lipid-transfer protein"/>
    <property type="match status" value="1"/>
</dbReference>
<proteinExistence type="inferred from homology"/>
<dbReference type="PRINTS" id="PR00382">
    <property type="entry name" value="LIPIDTRNSFER"/>
</dbReference>
<dbReference type="Proteomes" id="UP001386955">
    <property type="component" value="Unassembled WGS sequence"/>
</dbReference>
<protein>
    <recommendedName>
        <fullName evidence="4">Non-specific lipid-transfer protein</fullName>
    </recommendedName>
</protein>
<dbReference type="InterPro" id="IPR036312">
    <property type="entry name" value="Bifun_inhib/LTP/seed_sf"/>
</dbReference>
<dbReference type="SMART" id="SM00499">
    <property type="entry name" value="AAI"/>
    <property type="match status" value="1"/>
</dbReference>
<evidence type="ECO:0000256" key="4">
    <source>
        <dbReference type="RuleBase" id="RU000628"/>
    </source>
</evidence>
<dbReference type="CDD" id="cd01960">
    <property type="entry name" value="nsLTP1"/>
    <property type="match status" value="1"/>
</dbReference>
<evidence type="ECO:0000256" key="5">
    <source>
        <dbReference type="SAM" id="SignalP"/>
    </source>
</evidence>
<feature type="chain" id="PRO_5043017092" description="Non-specific lipid-transfer protein" evidence="5">
    <location>
        <begin position="26"/>
        <end position="118"/>
    </location>
</feature>
<dbReference type="InterPro" id="IPR000528">
    <property type="entry name" value="Plant_nsLTP"/>
</dbReference>
<dbReference type="SUPFAM" id="SSF47699">
    <property type="entry name" value="Bifunctional inhibitor/lipid-transfer protein/seed storage 2S albumin"/>
    <property type="match status" value="1"/>
</dbReference>
<evidence type="ECO:0000313" key="8">
    <source>
        <dbReference type="Proteomes" id="UP001386955"/>
    </source>
</evidence>
<gene>
    <name evidence="7" type="ORF">VNO78_25522</name>
</gene>
<keyword evidence="4" id="KW-0446">Lipid-binding</keyword>
<evidence type="ECO:0000256" key="1">
    <source>
        <dbReference type="ARBA" id="ARBA00009748"/>
    </source>
</evidence>
<dbReference type="GO" id="GO:0006869">
    <property type="term" value="P:lipid transport"/>
    <property type="evidence" value="ECO:0007669"/>
    <property type="project" value="InterPro"/>
</dbReference>
<organism evidence="7 8">
    <name type="scientific">Psophocarpus tetragonolobus</name>
    <name type="common">Winged bean</name>
    <name type="synonym">Dolichos tetragonolobus</name>
    <dbReference type="NCBI Taxonomy" id="3891"/>
    <lineage>
        <taxon>Eukaryota</taxon>
        <taxon>Viridiplantae</taxon>
        <taxon>Streptophyta</taxon>
        <taxon>Embryophyta</taxon>
        <taxon>Tracheophyta</taxon>
        <taxon>Spermatophyta</taxon>
        <taxon>Magnoliopsida</taxon>
        <taxon>eudicotyledons</taxon>
        <taxon>Gunneridae</taxon>
        <taxon>Pentapetalae</taxon>
        <taxon>rosids</taxon>
        <taxon>fabids</taxon>
        <taxon>Fabales</taxon>
        <taxon>Fabaceae</taxon>
        <taxon>Papilionoideae</taxon>
        <taxon>50 kb inversion clade</taxon>
        <taxon>NPAAA clade</taxon>
        <taxon>indigoferoid/millettioid clade</taxon>
        <taxon>Phaseoleae</taxon>
        <taxon>Psophocarpus</taxon>
    </lineage>
</organism>
<dbReference type="InterPro" id="IPR016140">
    <property type="entry name" value="Bifunc_inhib/LTP/seed_store"/>
</dbReference>
<feature type="domain" description="Bifunctional inhibitor/plant lipid transfer protein/seed storage helical" evidence="6">
    <location>
        <begin position="29"/>
        <end position="113"/>
    </location>
</feature>
<reference evidence="7 8" key="1">
    <citation type="submission" date="2024-01" db="EMBL/GenBank/DDBJ databases">
        <title>The genomes of 5 underutilized Papilionoideae crops provide insights into root nodulation and disease resistanc.</title>
        <authorList>
            <person name="Jiang F."/>
        </authorList>
    </citation>
    <scope>NUCLEOTIDE SEQUENCE [LARGE SCALE GENOMIC DNA]</scope>
    <source>
        <strain evidence="7">DUOXIRENSHENG_FW03</strain>
        <tissue evidence="7">Leaves</tissue>
    </source>
</reference>
<dbReference type="Gene3D" id="1.10.110.10">
    <property type="entry name" value="Plant lipid-transfer and hydrophobic proteins"/>
    <property type="match status" value="1"/>
</dbReference>
<dbReference type="PROSITE" id="PS00597">
    <property type="entry name" value="PLANT_LTP"/>
    <property type="match status" value="1"/>
</dbReference>
<keyword evidence="8" id="KW-1185">Reference proteome</keyword>
<dbReference type="PANTHER" id="PTHR33076">
    <property type="entry name" value="NON-SPECIFIC LIPID-TRANSFER PROTEIN 2-RELATED"/>
    <property type="match status" value="1"/>
</dbReference>
<name>A0AAN9XF36_PSOTE</name>